<dbReference type="InterPro" id="IPR024537">
    <property type="entry name" value="DUF3322"/>
</dbReference>
<feature type="domain" description="DUF3322" evidence="2">
    <location>
        <begin position="14"/>
        <end position="190"/>
    </location>
</feature>
<evidence type="ECO:0000313" key="3">
    <source>
        <dbReference type="EMBL" id="TYO61478.1"/>
    </source>
</evidence>
<proteinExistence type="predicted"/>
<evidence type="ECO:0000259" key="2">
    <source>
        <dbReference type="Pfam" id="PF11795"/>
    </source>
</evidence>
<name>A0A5S4YBT9_9BRAD</name>
<gene>
    <name evidence="3" type="ORF">FXV83_37995</name>
</gene>
<sequence>MTDVRTTDPGIELLERLLERSERNPDRSRPATAAPEYDRLSTAQQVSRFHDLMAAAERFGAVEVLWGKRDRSHLVERIRVRDPELLARHLGRPTAPATAQRLREDLLPVATAGEPWIVGLLDEMTARWARGESAYRLTAAQADSANEFFTLLASISRQEARGLDARTFSQKATNDTKAFERQASRLAAVLGVRIGQPGAAADVVWAHIGLERYSHPVHLRGPVAVQGASSRLIDGRAKPFASIHPEMLSQLSVLERPTAVLTIENYASFNRQVREIDDGSLVVYTGGFPAAGIIELLAKVLTAVPADVPFLHWGDVDAGGVRIFRYLEENLPRGPRPHLMTKDLAKQAGQPAVADPSLASIARSDSAVRELADWLAFGSDVRHLEQEALDPVTPSHGIGLAKSNA</sequence>
<comment type="caution">
    <text evidence="3">The sequence shown here is derived from an EMBL/GenBank/DDBJ whole genome shotgun (WGS) entry which is preliminary data.</text>
</comment>
<keyword evidence="4" id="KW-1185">Reference proteome</keyword>
<evidence type="ECO:0000313" key="4">
    <source>
        <dbReference type="Proteomes" id="UP000324797"/>
    </source>
</evidence>
<dbReference type="Proteomes" id="UP000324797">
    <property type="component" value="Unassembled WGS sequence"/>
</dbReference>
<dbReference type="EMBL" id="VSTH01000178">
    <property type="protein sequence ID" value="TYO61478.1"/>
    <property type="molecule type" value="Genomic_DNA"/>
</dbReference>
<dbReference type="InterPro" id="IPR024534">
    <property type="entry name" value="JetD_C"/>
</dbReference>
<dbReference type="Pfam" id="PF11795">
    <property type="entry name" value="DUF3322"/>
    <property type="match status" value="1"/>
</dbReference>
<dbReference type="RefSeq" id="WP_148744977.1">
    <property type="nucleotide sequence ID" value="NZ_VSTH01000178.1"/>
</dbReference>
<evidence type="ECO:0008006" key="5">
    <source>
        <dbReference type="Google" id="ProtNLM"/>
    </source>
</evidence>
<organism evidence="3 4">
    <name type="scientific">Bradyrhizobium hipponense</name>
    <dbReference type="NCBI Taxonomy" id="2605638"/>
    <lineage>
        <taxon>Bacteria</taxon>
        <taxon>Pseudomonadati</taxon>
        <taxon>Pseudomonadota</taxon>
        <taxon>Alphaproteobacteria</taxon>
        <taxon>Hyphomicrobiales</taxon>
        <taxon>Nitrobacteraceae</taxon>
        <taxon>Bradyrhizobium</taxon>
    </lineage>
</organism>
<evidence type="ECO:0000259" key="1">
    <source>
        <dbReference type="Pfam" id="PF09983"/>
    </source>
</evidence>
<dbReference type="AlphaFoldDB" id="A0A5S4YBT9"/>
<reference evidence="3 4" key="1">
    <citation type="submission" date="2019-08" db="EMBL/GenBank/DDBJ databases">
        <title>Bradyrhizobium hipponensis sp. nov., a rhizobium isolated from a Lupinus angustifolius root nodule in Tunisia.</title>
        <authorList>
            <person name="Off K."/>
            <person name="Rejili M."/>
            <person name="Mars M."/>
            <person name="Brachmann A."/>
            <person name="Marin M."/>
        </authorList>
    </citation>
    <scope>NUCLEOTIDE SEQUENCE [LARGE SCALE GENOMIC DNA]</scope>
    <source>
        <strain evidence="4">aSej3</strain>
    </source>
</reference>
<accession>A0A5S4YBT9</accession>
<dbReference type="Pfam" id="PF09983">
    <property type="entry name" value="JetD_C"/>
    <property type="match status" value="1"/>
</dbReference>
<protein>
    <recommendedName>
        <fullName evidence="5">Wadjet protein JetD C-terminal domain-containing protein</fullName>
    </recommendedName>
</protein>
<feature type="domain" description="Wadjet protein JetD C-terminal" evidence="1">
    <location>
        <begin position="238"/>
        <end position="390"/>
    </location>
</feature>